<organism evidence="3 4">
    <name type="scientific">Faecalispora sporosphaeroides</name>
    <dbReference type="NCBI Taxonomy" id="1549"/>
    <lineage>
        <taxon>Bacteria</taxon>
        <taxon>Bacillati</taxon>
        <taxon>Bacillota</taxon>
        <taxon>Clostridia</taxon>
        <taxon>Eubacteriales</taxon>
        <taxon>Oscillospiraceae</taxon>
        <taxon>Faecalispora</taxon>
    </lineage>
</organism>
<dbReference type="RefSeq" id="WP_326840673.1">
    <property type="nucleotide sequence ID" value="NZ_SVNY01000005.1"/>
</dbReference>
<feature type="domain" description="Creatinase N-terminal" evidence="2">
    <location>
        <begin position="11"/>
        <end position="146"/>
    </location>
</feature>
<dbReference type="GO" id="GO:0004177">
    <property type="term" value="F:aminopeptidase activity"/>
    <property type="evidence" value="ECO:0007669"/>
    <property type="project" value="UniProtKB-KW"/>
</dbReference>
<keyword evidence="3" id="KW-0031">Aminopeptidase</keyword>
<evidence type="ECO:0000313" key="3">
    <source>
        <dbReference type="EMBL" id="MBE6834076.1"/>
    </source>
</evidence>
<name>A0A928Q4K9_9FIRM</name>
<dbReference type="Gene3D" id="3.40.350.10">
    <property type="entry name" value="Creatinase/prolidase N-terminal domain"/>
    <property type="match status" value="1"/>
</dbReference>
<dbReference type="SUPFAM" id="SSF55920">
    <property type="entry name" value="Creatinase/aminopeptidase"/>
    <property type="match status" value="1"/>
</dbReference>
<dbReference type="InterPro" id="IPR029149">
    <property type="entry name" value="Creatin/AminoP/Spt16_N"/>
</dbReference>
<dbReference type="CDD" id="cd01066">
    <property type="entry name" value="APP_MetAP"/>
    <property type="match status" value="1"/>
</dbReference>
<evidence type="ECO:0000313" key="4">
    <source>
        <dbReference type="Proteomes" id="UP000754750"/>
    </source>
</evidence>
<comment type="caution">
    <text evidence="3">The sequence shown here is derived from an EMBL/GenBank/DDBJ whole genome shotgun (WGS) entry which is preliminary data.</text>
</comment>
<dbReference type="Proteomes" id="UP000754750">
    <property type="component" value="Unassembled WGS sequence"/>
</dbReference>
<gene>
    <name evidence="3" type="ORF">E7512_10970</name>
</gene>
<dbReference type="InterPro" id="IPR000994">
    <property type="entry name" value="Pept_M24"/>
</dbReference>
<dbReference type="AlphaFoldDB" id="A0A928Q4K9"/>
<dbReference type="InterPro" id="IPR050659">
    <property type="entry name" value="Peptidase_M24B"/>
</dbReference>
<feature type="domain" description="Peptidase M24" evidence="1">
    <location>
        <begin position="157"/>
        <end position="376"/>
    </location>
</feature>
<accession>A0A928Q4K9</accession>
<dbReference type="InterPro" id="IPR036005">
    <property type="entry name" value="Creatinase/aminopeptidase-like"/>
</dbReference>
<reference evidence="3" key="1">
    <citation type="submission" date="2019-04" db="EMBL/GenBank/DDBJ databases">
        <title>Evolution of Biomass-Degrading Anaerobic Consortia Revealed by Metagenomics.</title>
        <authorList>
            <person name="Peng X."/>
        </authorList>
    </citation>
    <scope>NUCLEOTIDE SEQUENCE</scope>
    <source>
        <strain evidence="3">SIG551</strain>
    </source>
</reference>
<proteinExistence type="predicted"/>
<dbReference type="EMBL" id="SVNY01000005">
    <property type="protein sequence ID" value="MBE6834076.1"/>
    <property type="molecule type" value="Genomic_DNA"/>
</dbReference>
<dbReference type="Gene3D" id="3.90.230.10">
    <property type="entry name" value="Creatinase/methionine aminopeptidase superfamily"/>
    <property type="match status" value="1"/>
</dbReference>
<dbReference type="Pfam" id="PF00557">
    <property type="entry name" value="Peptidase_M24"/>
    <property type="match status" value="1"/>
</dbReference>
<dbReference type="PANTHER" id="PTHR46112:SF2">
    <property type="entry name" value="XAA-PRO AMINOPEPTIDASE P-RELATED"/>
    <property type="match status" value="1"/>
</dbReference>
<dbReference type="PANTHER" id="PTHR46112">
    <property type="entry name" value="AMINOPEPTIDASE"/>
    <property type="match status" value="1"/>
</dbReference>
<dbReference type="Pfam" id="PF01321">
    <property type="entry name" value="Creatinase_N"/>
    <property type="match status" value="1"/>
</dbReference>
<dbReference type="InterPro" id="IPR000587">
    <property type="entry name" value="Creatinase_N"/>
</dbReference>
<evidence type="ECO:0000259" key="1">
    <source>
        <dbReference type="Pfam" id="PF00557"/>
    </source>
</evidence>
<keyword evidence="3" id="KW-0378">Hydrolase</keyword>
<keyword evidence="3" id="KW-0645">Protease</keyword>
<dbReference type="SUPFAM" id="SSF53092">
    <property type="entry name" value="Creatinase/prolidase N-terminal domain"/>
    <property type="match status" value="1"/>
</dbReference>
<evidence type="ECO:0000259" key="2">
    <source>
        <dbReference type="Pfam" id="PF01321"/>
    </source>
</evidence>
<protein>
    <submittedName>
        <fullName evidence="3">Aminopeptidase P family protein</fullName>
    </submittedName>
</protein>
<sequence>MMNAKPYTAARIEKMRAIMERNGIEAIVLSQPENVFYFTNFNPILTSHPAYFLLAKNQEPCLLVHCIRNDHAHEDSTMENIQLYGAWGNNVALSENANGAMEQLIAADVKKIGVEFDFISISSCKALQKSFPSAKLEDVSHDIAMMKIVKDAYEIDLCRKSAELVDLGVSTHIECLRKGMNEAEACTEGQYRMRRAWHEKFQEYEVAGFSSKEQAQIDSLCVWSMANERIAYGCDCPRDHVPAQGDLILPMSWARVGGYCVENERVVMVGKVSETRERAYQAMLEARGKVFSMIRPGELFENLYLSAMEIFRKYGFGDILPGRCGHGMGLSTHEFPSVTKGNQLKLEPGMIFTVEPGLMSRELGGVRHSDTVLVTDSGFESLTKYRNDIITI</sequence>